<feature type="binding site" evidence="13">
    <location>
        <begin position="96"/>
        <end position="98"/>
    </location>
    <ligand>
        <name>NAD(+)</name>
        <dbReference type="ChEBI" id="CHEBI:57540"/>
    </ligand>
</feature>
<evidence type="ECO:0000256" key="10">
    <source>
        <dbReference type="ARBA" id="ARBA00038983"/>
    </source>
</evidence>
<comment type="caution">
    <text evidence="13">Lacks conserved residue(s) required for the propagation of feature annotation.</text>
</comment>
<accession>A0A917LFA1</accession>
<evidence type="ECO:0000256" key="12">
    <source>
        <dbReference type="ARBA" id="ARBA00049396"/>
    </source>
</evidence>
<comment type="function">
    <text evidence="13">Catalyzes the conversion of 4-hydroxy-tetrahydrodipicolinate (HTPA) to tetrahydrodipicolinate.</text>
</comment>
<evidence type="ECO:0000259" key="14">
    <source>
        <dbReference type="Pfam" id="PF01113"/>
    </source>
</evidence>
<keyword evidence="3 13" id="KW-0028">Amino-acid biosynthesis</keyword>
<comment type="similarity">
    <text evidence="1 13">Belongs to the DapB family.</text>
</comment>
<comment type="subcellular location">
    <subcellularLocation>
        <location evidence="13">Cytoplasm</location>
    </subcellularLocation>
</comment>
<dbReference type="PANTHER" id="PTHR20836:SF0">
    <property type="entry name" value="4-HYDROXY-TETRAHYDRODIPICOLINATE REDUCTASE 1, CHLOROPLASTIC-RELATED"/>
    <property type="match status" value="1"/>
</dbReference>
<feature type="domain" description="Dihydrodipicolinate reductase C-terminal" evidence="15">
    <location>
        <begin position="128"/>
        <end position="262"/>
    </location>
</feature>
<dbReference type="Proteomes" id="UP000616608">
    <property type="component" value="Unassembled WGS sequence"/>
</dbReference>
<dbReference type="GO" id="GO:0050661">
    <property type="term" value="F:NADP binding"/>
    <property type="evidence" value="ECO:0007669"/>
    <property type="project" value="UniProtKB-UniRule"/>
</dbReference>
<feature type="active site" description="Proton donor/acceptor" evidence="13">
    <location>
        <position position="152"/>
    </location>
</feature>
<keyword evidence="2 13" id="KW-0963">Cytoplasm</keyword>
<dbReference type="EC" id="1.17.1.8" evidence="10 13"/>
<feature type="binding site" evidence="13">
    <location>
        <begin position="122"/>
        <end position="125"/>
    </location>
    <ligand>
        <name>NAD(+)</name>
        <dbReference type="ChEBI" id="CHEBI:57540"/>
    </ligand>
</feature>
<keyword evidence="17" id="KW-1185">Reference proteome</keyword>
<dbReference type="FunFam" id="3.30.360.10:FF:000009">
    <property type="entry name" value="4-hydroxy-tetrahydrodipicolinate reductase"/>
    <property type="match status" value="1"/>
</dbReference>
<evidence type="ECO:0000256" key="13">
    <source>
        <dbReference type="HAMAP-Rule" id="MF_00102"/>
    </source>
</evidence>
<gene>
    <name evidence="13 16" type="primary">dapB</name>
    <name evidence="16" type="ORF">GCM10007425_10020</name>
</gene>
<dbReference type="Gene3D" id="3.40.50.720">
    <property type="entry name" value="NAD(P)-binding Rossmann-like Domain"/>
    <property type="match status" value="1"/>
</dbReference>
<name>A0A917LFA1_9BACI</name>
<dbReference type="GO" id="GO:0008839">
    <property type="term" value="F:4-hydroxy-tetrahydrodipicolinate reductase"/>
    <property type="evidence" value="ECO:0007669"/>
    <property type="project" value="UniProtKB-UniRule"/>
</dbReference>
<evidence type="ECO:0000259" key="15">
    <source>
        <dbReference type="Pfam" id="PF05173"/>
    </source>
</evidence>
<evidence type="ECO:0000256" key="4">
    <source>
        <dbReference type="ARBA" id="ARBA00022857"/>
    </source>
</evidence>
<dbReference type="CDD" id="cd02274">
    <property type="entry name" value="DHDPR_N"/>
    <property type="match status" value="1"/>
</dbReference>
<dbReference type="SUPFAM" id="SSF51735">
    <property type="entry name" value="NAD(P)-binding Rossmann-fold domains"/>
    <property type="match status" value="1"/>
</dbReference>
<keyword evidence="8 13" id="KW-0457">Lysine biosynthesis</keyword>
<comment type="caution">
    <text evidence="13">Was originally thought to be a dihydrodipicolinate reductase (DHDPR), catalyzing the conversion of dihydrodipicolinate to tetrahydrodipicolinate. However, it was shown in E.coli that the substrate of the enzymatic reaction is not dihydrodipicolinate (DHDP) but in fact (2S,4S)-4-hydroxy-2,3,4,5-tetrahydrodipicolinic acid (HTPA), the product released by the DapA-catalyzed reaction.</text>
</comment>
<evidence type="ECO:0000256" key="7">
    <source>
        <dbReference type="ARBA" id="ARBA00023027"/>
    </source>
</evidence>
<dbReference type="AlphaFoldDB" id="A0A917LFA1"/>
<dbReference type="EMBL" id="BMJT01000003">
    <property type="protein sequence ID" value="GGG17613.1"/>
    <property type="molecule type" value="Genomic_DNA"/>
</dbReference>
<evidence type="ECO:0000313" key="17">
    <source>
        <dbReference type="Proteomes" id="UP000616608"/>
    </source>
</evidence>
<reference evidence="16" key="2">
    <citation type="submission" date="2020-09" db="EMBL/GenBank/DDBJ databases">
        <authorList>
            <person name="Sun Q."/>
            <person name="Zhou Y."/>
        </authorList>
    </citation>
    <scope>NUCLEOTIDE SEQUENCE</scope>
    <source>
        <strain evidence="16">CGMCC 1.15760</strain>
    </source>
</reference>
<dbReference type="GO" id="GO:0009089">
    <property type="term" value="P:lysine biosynthetic process via diaminopimelate"/>
    <property type="evidence" value="ECO:0007669"/>
    <property type="project" value="UniProtKB-UniRule"/>
</dbReference>
<dbReference type="InterPro" id="IPR036291">
    <property type="entry name" value="NAD(P)-bd_dom_sf"/>
</dbReference>
<evidence type="ECO:0000256" key="2">
    <source>
        <dbReference type="ARBA" id="ARBA00022490"/>
    </source>
</evidence>
<feature type="domain" description="Dihydrodipicolinate reductase N-terminal" evidence="14">
    <location>
        <begin position="2"/>
        <end position="125"/>
    </location>
</feature>
<dbReference type="GO" id="GO:0016726">
    <property type="term" value="F:oxidoreductase activity, acting on CH or CH2 groups, NAD or NADP as acceptor"/>
    <property type="evidence" value="ECO:0007669"/>
    <property type="project" value="UniProtKB-UniRule"/>
</dbReference>
<dbReference type="HAMAP" id="MF_00102">
    <property type="entry name" value="DapB"/>
    <property type="match status" value="1"/>
</dbReference>
<dbReference type="RefSeq" id="WP_188613933.1">
    <property type="nucleotide sequence ID" value="NZ_BMJT01000003.1"/>
</dbReference>
<sequence>MIKVAIAGARGKMGIEAVHTMTKQPDITLVSVLDYKEIGATLRATGLFTYDVPVYTDMATLVTETKPDVLIDLTSPQAVYANTKQALQLGVRPVVGTTGFTDEQLIELTALAETSRLGCIIAPNFALGAVLMMKFAREAARYFPDVEVIEMHHDQKLDAPSGTGIKTMQMMQEVRDVKQQGHPDEHETIAGARGGNVDGMRIHSVRLPGLVAHQQVLFGGDGQLLTLRHDSFNRGSFMSGVVFCVEQVMTKETLVYGLENIL</sequence>
<comment type="catalytic activity">
    <reaction evidence="12 13">
        <text>(S)-2,3,4,5-tetrahydrodipicolinate + NAD(+) + H2O = (2S,4S)-4-hydroxy-2,3,4,5-tetrahydrodipicolinate + NADH + H(+)</text>
        <dbReference type="Rhea" id="RHEA:35323"/>
        <dbReference type="ChEBI" id="CHEBI:15377"/>
        <dbReference type="ChEBI" id="CHEBI:15378"/>
        <dbReference type="ChEBI" id="CHEBI:16845"/>
        <dbReference type="ChEBI" id="CHEBI:57540"/>
        <dbReference type="ChEBI" id="CHEBI:57945"/>
        <dbReference type="ChEBI" id="CHEBI:67139"/>
        <dbReference type="EC" id="1.17.1.8"/>
    </reaction>
</comment>
<dbReference type="InterPro" id="IPR022664">
    <property type="entry name" value="DapB_N_CS"/>
</dbReference>
<evidence type="ECO:0000256" key="9">
    <source>
        <dbReference type="ARBA" id="ARBA00037922"/>
    </source>
</evidence>
<dbReference type="GO" id="GO:0005829">
    <property type="term" value="C:cytosol"/>
    <property type="evidence" value="ECO:0007669"/>
    <property type="project" value="TreeGrafter"/>
</dbReference>
<dbReference type="InterPro" id="IPR000846">
    <property type="entry name" value="DapB_N"/>
</dbReference>
<dbReference type="Gene3D" id="3.30.360.10">
    <property type="entry name" value="Dihydrodipicolinate Reductase, domain 2"/>
    <property type="match status" value="1"/>
</dbReference>
<feature type="binding site" evidence="13">
    <location>
        <position position="153"/>
    </location>
    <ligand>
        <name>(S)-2,3,4,5-tetrahydrodipicolinate</name>
        <dbReference type="ChEBI" id="CHEBI:16845"/>
    </ligand>
</feature>
<reference evidence="16" key="1">
    <citation type="journal article" date="2014" name="Int. J. Syst. Evol. Microbiol.">
        <title>Complete genome sequence of Corynebacterium casei LMG S-19264T (=DSM 44701T), isolated from a smear-ripened cheese.</title>
        <authorList>
            <consortium name="US DOE Joint Genome Institute (JGI-PGF)"/>
            <person name="Walter F."/>
            <person name="Albersmeier A."/>
            <person name="Kalinowski J."/>
            <person name="Ruckert C."/>
        </authorList>
    </citation>
    <scope>NUCLEOTIDE SEQUENCE</scope>
    <source>
        <strain evidence="16">CGMCC 1.15760</strain>
    </source>
</reference>
<keyword evidence="7 13" id="KW-0520">NAD</keyword>
<evidence type="ECO:0000256" key="1">
    <source>
        <dbReference type="ARBA" id="ARBA00006642"/>
    </source>
</evidence>
<dbReference type="InterPro" id="IPR022663">
    <property type="entry name" value="DapB_C"/>
</dbReference>
<keyword evidence="6 13" id="KW-0560">Oxidoreductase</keyword>
<proteinExistence type="inferred from homology"/>
<dbReference type="Pfam" id="PF01113">
    <property type="entry name" value="DapB_N"/>
    <property type="match status" value="1"/>
</dbReference>
<organism evidence="16 17">
    <name type="scientific">Lysinibacillus alkalisoli</name>
    <dbReference type="NCBI Taxonomy" id="1911548"/>
    <lineage>
        <taxon>Bacteria</taxon>
        <taxon>Bacillati</taxon>
        <taxon>Bacillota</taxon>
        <taxon>Bacilli</taxon>
        <taxon>Bacillales</taxon>
        <taxon>Bacillaceae</taxon>
        <taxon>Lysinibacillus</taxon>
    </lineage>
</organism>
<evidence type="ECO:0000256" key="11">
    <source>
        <dbReference type="ARBA" id="ARBA00049080"/>
    </source>
</evidence>
<dbReference type="GO" id="GO:0019877">
    <property type="term" value="P:diaminopimelate biosynthetic process"/>
    <property type="evidence" value="ECO:0007669"/>
    <property type="project" value="UniProtKB-UniRule"/>
</dbReference>
<dbReference type="InterPro" id="IPR023940">
    <property type="entry name" value="DHDPR_bac"/>
</dbReference>
<feature type="active site" description="Proton donor" evidence="13">
    <location>
        <position position="156"/>
    </location>
</feature>
<dbReference type="PANTHER" id="PTHR20836">
    <property type="entry name" value="DIHYDRODIPICOLINATE REDUCTASE"/>
    <property type="match status" value="1"/>
</dbReference>
<dbReference type="GO" id="GO:0051287">
    <property type="term" value="F:NAD binding"/>
    <property type="evidence" value="ECO:0007669"/>
    <property type="project" value="UniProtKB-UniRule"/>
</dbReference>
<dbReference type="PROSITE" id="PS01298">
    <property type="entry name" value="DAPB"/>
    <property type="match status" value="1"/>
</dbReference>
<keyword evidence="4 13" id="KW-0521">NADP</keyword>
<comment type="pathway">
    <text evidence="9 13">Amino-acid biosynthesis; L-lysine biosynthesis via DAP pathway; (S)-tetrahydrodipicolinate from L-aspartate: step 4/4.</text>
</comment>
<evidence type="ECO:0000256" key="8">
    <source>
        <dbReference type="ARBA" id="ARBA00023154"/>
    </source>
</evidence>
<evidence type="ECO:0000256" key="5">
    <source>
        <dbReference type="ARBA" id="ARBA00022915"/>
    </source>
</evidence>
<dbReference type="SUPFAM" id="SSF55347">
    <property type="entry name" value="Glyceraldehyde-3-phosphate dehydrogenase-like, C-terminal domain"/>
    <property type="match status" value="1"/>
</dbReference>
<evidence type="ECO:0000313" key="16">
    <source>
        <dbReference type="EMBL" id="GGG17613.1"/>
    </source>
</evidence>
<keyword evidence="5 13" id="KW-0220">Diaminopimelate biosynthesis</keyword>
<feature type="binding site" evidence="13">
    <location>
        <position position="34"/>
    </location>
    <ligand>
        <name>NAD(+)</name>
        <dbReference type="ChEBI" id="CHEBI:57540"/>
    </ligand>
</feature>
<feature type="binding site" evidence="13">
    <location>
        <begin position="8"/>
        <end position="13"/>
    </location>
    <ligand>
        <name>NAD(+)</name>
        <dbReference type="ChEBI" id="CHEBI:57540"/>
    </ligand>
</feature>
<comment type="caution">
    <text evidence="16">The sequence shown here is derived from an EMBL/GenBank/DDBJ whole genome shotgun (WGS) entry which is preliminary data.</text>
</comment>
<feature type="binding site" evidence="13">
    <location>
        <begin position="162"/>
        <end position="163"/>
    </location>
    <ligand>
        <name>(S)-2,3,4,5-tetrahydrodipicolinate</name>
        <dbReference type="ChEBI" id="CHEBI:16845"/>
    </ligand>
</feature>
<evidence type="ECO:0000256" key="6">
    <source>
        <dbReference type="ARBA" id="ARBA00023002"/>
    </source>
</evidence>
<comment type="subunit">
    <text evidence="13">Homotetramer.</text>
</comment>
<dbReference type="NCBIfam" id="TIGR00036">
    <property type="entry name" value="dapB"/>
    <property type="match status" value="1"/>
</dbReference>
<evidence type="ECO:0000256" key="3">
    <source>
        <dbReference type="ARBA" id="ARBA00022605"/>
    </source>
</evidence>
<comment type="catalytic activity">
    <reaction evidence="11 13">
        <text>(S)-2,3,4,5-tetrahydrodipicolinate + NADP(+) + H2O = (2S,4S)-4-hydroxy-2,3,4,5-tetrahydrodipicolinate + NADPH + H(+)</text>
        <dbReference type="Rhea" id="RHEA:35331"/>
        <dbReference type="ChEBI" id="CHEBI:15377"/>
        <dbReference type="ChEBI" id="CHEBI:15378"/>
        <dbReference type="ChEBI" id="CHEBI:16845"/>
        <dbReference type="ChEBI" id="CHEBI:57783"/>
        <dbReference type="ChEBI" id="CHEBI:58349"/>
        <dbReference type="ChEBI" id="CHEBI:67139"/>
        <dbReference type="EC" id="1.17.1.8"/>
    </reaction>
</comment>
<dbReference type="Pfam" id="PF05173">
    <property type="entry name" value="DapB_C"/>
    <property type="match status" value="1"/>
</dbReference>
<dbReference type="PIRSF" id="PIRSF000161">
    <property type="entry name" value="DHPR"/>
    <property type="match status" value="1"/>
</dbReference>
<protein>
    <recommendedName>
        <fullName evidence="10 13">4-hydroxy-tetrahydrodipicolinate reductase</fullName>
        <shortName evidence="13">HTPA reductase</shortName>
        <ecNumber evidence="10 13">1.17.1.8</ecNumber>
    </recommendedName>
</protein>